<evidence type="ECO:0000313" key="4">
    <source>
        <dbReference type="EMBL" id="KAK9719507.1"/>
    </source>
</evidence>
<comment type="caution">
    <text evidence="4">The sequence shown here is derived from an EMBL/GenBank/DDBJ whole genome shotgun (WGS) entry which is preliminary data.</text>
</comment>
<proteinExistence type="inferred from homology"/>
<dbReference type="PANTHER" id="PTHR32266">
    <property type="entry name" value="NICOTIANAMINE SYNTHASE 3"/>
    <property type="match status" value="1"/>
</dbReference>
<organism evidence="4 5">
    <name type="scientific">Basidiobolus ranarum</name>
    <dbReference type="NCBI Taxonomy" id="34480"/>
    <lineage>
        <taxon>Eukaryota</taxon>
        <taxon>Fungi</taxon>
        <taxon>Fungi incertae sedis</taxon>
        <taxon>Zoopagomycota</taxon>
        <taxon>Entomophthoromycotina</taxon>
        <taxon>Basidiobolomycetes</taxon>
        <taxon>Basidiobolales</taxon>
        <taxon>Basidiobolaceae</taxon>
        <taxon>Basidiobolus</taxon>
    </lineage>
</organism>
<keyword evidence="5" id="KW-1185">Reference proteome</keyword>
<dbReference type="SUPFAM" id="SSF53335">
    <property type="entry name" value="S-adenosyl-L-methionine-dependent methyltransferases"/>
    <property type="match status" value="1"/>
</dbReference>
<accession>A0ABR2W459</accession>
<keyword evidence="3" id="KW-0949">S-adenosyl-L-methionine</keyword>
<dbReference type="InterPro" id="IPR029063">
    <property type="entry name" value="SAM-dependent_MTases_sf"/>
</dbReference>
<sequence length="304" mass="34126">MLSHANITSDPVDFLQPNECIQTKDTKTRIYALYQTLSQASALDPCPEINAAFSELVSICIKTLPRSDIEAILGDKQILEITEHFRHLCALGEFRLEVAWASHIVRDPTEATVELLHFPYYQNYVALAKMELNAIRSVLHKAPEKIAFLGSGPLPLTSICLARELLAQEGNTLSPKSTNFVIDNYDIDLEALKISSALVSQLPDVQEQLLFHHEDVSNIQDLKNHDVVYLAALVGLVPTEKQKIVRQLWKAMRPGSYLVLRSAHSLRTLLYPVIETETLIGFEPVLVVHPYNEVVNSIVIARRL</sequence>
<dbReference type="Pfam" id="PF03059">
    <property type="entry name" value="NAS"/>
    <property type="match status" value="1"/>
</dbReference>
<dbReference type="EMBL" id="JASJQH010007046">
    <property type="protein sequence ID" value="KAK9719507.1"/>
    <property type="molecule type" value="Genomic_DNA"/>
</dbReference>
<dbReference type="Proteomes" id="UP001479436">
    <property type="component" value="Unassembled WGS sequence"/>
</dbReference>
<protein>
    <recommendedName>
        <fullName evidence="6">Nicotianamine synthase</fullName>
    </recommendedName>
</protein>
<dbReference type="PROSITE" id="PS51142">
    <property type="entry name" value="NAS"/>
    <property type="match status" value="1"/>
</dbReference>
<evidence type="ECO:0000256" key="3">
    <source>
        <dbReference type="ARBA" id="ARBA00022691"/>
    </source>
</evidence>
<evidence type="ECO:0000313" key="5">
    <source>
        <dbReference type="Proteomes" id="UP001479436"/>
    </source>
</evidence>
<name>A0ABR2W459_9FUNG</name>
<comment type="similarity">
    <text evidence="1">Belongs to the nicotianamine synthase (NAS)-like family.</text>
</comment>
<reference evidence="4 5" key="1">
    <citation type="submission" date="2023-04" db="EMBL/GenBank/DDBJ databases">
        <title>Genome of Basidiobolus ranarum AG-B5.</title>
        <authorList>
            <person name="Stajich J.E."/>
            <person name="Carter-House D."/>
            <person name="Gryganskyi A."/>
        </authorList>
    </citation>
    <scope>NUCLEOTIDE SEQUENCE [LARGE SCALE GENOMIC DNA]</scope>
    <source>
        <strain evidence="4 5">AG-B5</strain>
    </source>
</reference>
<dbReference type="PANTHER" id="PTHR32266:SF12">
    <property type="entry name" value="NICOTIANAMINE SYNTHASE 3"/>
    <property type="match status" value="1"/>
</dbReference>
<evidence type="ECO:0008006" key="6">
    <source>
        <dbReference type="Google" id="ProtNLM"/>
    </source>
</evidence>
<evidence type="ECO:0000256" key="2">
    <source>
        <dbReference type="ARBA" id="ARBA00022679"/>
    </source>
</evidence>
<evidence type="ECO:0000256" key="1">
    <source>
        <dbReference type="ARBA" id="ARBA00007009"/>
    </source>
</evidence>
<gene>
    <name evidence="4" type="ORF">K7432_004752</name>
</gene>
<dbReference type="InterPro" id="IPR004298">
    <property type="entry name" value="Nicotian_synth"/>
</dbReference>
<dbReference type="Gene3D" id="3.40.50.150">
    <property type="entry name" value="Vaccinia Virus protein VP39"/>
    <property type="match status" value="1"/>
</dbReference>
<keyword evidence="2" id="KW-0808">Transferase</keyword>